<dbReference type="PANTHER" id="PTHR24251">
    <property type="entry name" value="OVOCHYMASE-RELATED"/>
    <property type="match status" value="1"/>
</dbReference>
<dbReference type="Pfam" id="PF00431">
    <property type="entry name" value="CUB"/>
    <property type="match status" value="2"/>
</dbReference>
<dbReference type="PROSITE" id="PS01180">
    <property type="entry name" value="CUB"/>
    <property type="match status" value="2"/>
</dbReference>
<dbReference type="CDD" id="cd00041">
    <property type="entry name" value="CUB"/>
    <property type="match status" value="2"/>
</dbReference>
<name>A0AAV2IHK7_LYMST</name>
<feature type="domain" description="CUB" evidence="4">
    <location>
        <begin position="1"/>
        <end position="108"/>
    </location>
</feature>
<dbReference type="EMBL" id="CAXITT010000603">
    <property type="protein sequence ID" value="CAL1544203.1"/>
    <property type="molecule type" value="Genomic_DNA"/>
</dbReference>
<accession>A0AAV2IHK7</accession>
<keyword evidence="1" id="KW-0677">Repeat</keyword>
<keyword evidence="6" id="KW-1185">Reference proteome</keyword>
<dbReference type="FunFam" id="2.60.120.290:FF:000005">
    <property type="entry name" value="Procollagen C-endopeptidase enhancer 1"/>
    <property type="match status" value="1"/>
</dbReference>
<dbReference type="InterPro" id="IPR000859">
    <property type="entry name" value="CUB_dom"/>
</dbReference>
<dbReference type="Gene3D" id="2.60.120.290">
    <property type="entry name" value="Spermadhesin, CUB domain"/>
    <property type="match status" value="2"/>
</dbReference>
<sequence length="322" mass="36106">ELENGYIASPGYPLQYPANSYFSWTIRGRLESFISFSISDMDIENSPNCTYDSLKIYDGITGMQLATFCNRSQTTINVVASTTHSMLIVFKTNGNVEGKGFSGAYRILDYNSTITEPRAGYIASPGYPLQYPSNSYFSWTIRGRPGSFISLRLRNLTLEPHENCSFKYVQVYDGNNSDARILTQMCPNKDDQRVFTSTGSSLYIAFRSASSIDKSGFLASYEINDFGDRSLCDPQVKRMCGSDLYFECRPDKQGDFRCLCTSGMYSDGTFCTSDFQLSVVLNSQPQILTKDVTFNWTSRTLNQQVAYTITWVATNDSSDSEG</sequence>
<reference evidence="5 6" key="1">
    <citation type="submission" date="2024-04" db="EMBL/GenBank/DDBJ databases">
        <authorList>
            <consortium name="Genoscope - CEA"/>
            <person name="William W."/>
        </authorList>
    </citation>
    <scope>NUCLEOTIDE SEQUENCE [LARGE SCALE GENOMIC DNA]</scope>
</reference>
<dbReference type="AlphaFoldDB" id="A0AAV2IHK7"/>
<evidence type="ECO:0000259" key="4">
    <source>
        <dbReference type="PROSITE" id="PS01180"/>
    </source>
</evidence>
<comment type="caution">
    <text evidence="3">Lacks conserved residue(s) required for the propagation of feature annotation.</text>
</comment>
<comment type="caution">
    <text evidence="5">The sequence shown here is derived from an EMBL/GenBank/DDBJ whole genome shotgun (WGS) entry which is preliminary data.</text>
</comment>
<dbReference type="Proteomes" id="UP001497497">
    <property type="component" value="Unassembled WGS sequence"/>
</dbReference>
<feature type="domain" description="CUB" evidence="4">
    <location>
        <begin position="110"/>
        <end position="224"/>
    </location>
</feature>
<keyword evidence="2" id="KW-1015">Disulfide bond</keyword>
<evidence type="ECO:0000256" key="2">
    <source>
        <dbReference type="ARBA" id="ARBA00023157"/>
    </source>
</evidence>
<feature type="non-terminal residue" evidence="5">
    <location>
        <position position="1"/>
    </location>
</feature>
<organism evidence="5 6">
    <name type="scientific">Lymnaea stagnalis</name>
    <name type="common">Great pond snail</name>
    <name type="synonym">Helix stagnalis</name>
    <dbReference type="NCBI Taxonomy" id="6523"/>
    <lineage>
        <taxon>Eukaryota</taxon>
        <taxon>Metazoa</taxon>
        <taxon>Spiralia</taxon>
        <taxon>Lophotrochozoa</taxon>
        <taxon>Mollusca</taxon>
        <taxon>Gastropoda</taxon>
        <taxon>Heterobranchia</taxon>
        <taxon>Euthyneura</taxon>
        <taxon>Panpulmonata</taxon>
        <taxon>Hygrophila</taxon>
        <taxon>Lymnaeoidea</taxon>
        <taxon>Lymnaeidae</taxon>
        <taxon>Lymnaea</taxon>
    </lineage>
</organism>
<dbReference type="InterPro" id="IPR035914">
    <property type="entry name" value="Sperma_CUB_dom_sf"/>
</dbReference>
<feature type="non-terminal residue" evidence="5">
    <location>
        <position position="322"/>
    </location>
</feature>
<evidence type="ECO:0000256" key="3">
    <source>
        <dbReference type="PROSITE-ProRule" id="PRU00059"/>
    </source>
</evidence>
<gene>
    <name evidence="5" type="ORF">GSLYS_00017716001</name>
</gene>
<protein>
    <recommendedName>
        <fullName evidence="4">CUB domain-containing protein</fullName>
    </recommendedName>
</protein>
<evidence type="ECO:0000256" key="1">
    <source>
        <dbReference type="ARBA" id="ARBA00022737"/>
    </source>
</evidence>
<evidence type="ECO:0000313" key="6">
    <source>
        <dbReference type="Proteomes" id="UP001497497"/>
    </source>
</evidence>
<dbReference type="FunFam" id="2.60.120.290:FF:000013">
    <property type="entry name" value="Membrane frizzled-related protein"/>
    <property type="match status" value="1"/>
</dbReference>
<dbReference type="SUPFAM" id="SSF49854">
    <property type="entry name" value="Spermadhesin, CUB domain"/>
    <property type="match status" value="2"/>
</dbReference>
<evidence type="ECO:0000313" key="5">
    <source>
        <dbReference type="EMBL" id="CAL1544203.1"/>
    </source>
</evidence>
<dbReference type="SMART" id="SM00042">
    <property type="entry name" value="CUB"/>
    <property type="match status" value="2"/>
</dbReference>
<dbReference type="PANTHER" id="PTHR24251:SF30">
    <property type="entry name" value="MEMBRANE FRIZZLED-RELATED PROTEIN"/>
    <property type="match status" value="1"/>
</dbReference>
<proteinExistence type="predicted"/>